<comment type="caution">
    <text evidence="1">The sequence shown here is derived from an EMBL/GenBank/DDBJ whole genome shotgun (WGS) entry which is preliminary data.</text>
</comment>
<sequence length="46" mass="5277">MLEVWQDAEETLDSGEMLGTEQETLIRLALNHVTWGVQEIGQIVHR</sequence>
<organism evidence="1 2">
    <name type="scientific">Amycolatopsis sulphurea</name>
    <dbReference type="NCBI Taxonomy" id="76022"/>
    <lineage>
        <taxon>Bacteria</taxon>
        <taxon>Bacillati</taxon>
        <taxon>Actinomycetota</taxon>
        <taxon>Actinomycetes</taxon>
        <taxon>Pseudonocardiales</taxon>
        <taxon>Pseudonocardiaceae</taxon>
        <taxon>Amycolatopsis</taxon>
    </lineage>
</organism>
<keyword evidence="2" id="KW-1185">Reference proteome</keyword>
<protein>
    <submittedName>
        <fullName evidence="1">Uncharacterized protein</fullName>
    </submittedName>
</protein>
<gene>
    <name evidence="1" type="ORF">ATK36_2441</name>
</gene>
<accession>A0A2A9FA80</accession>
<dbReference type="RefSeq" id="WP_211291862.1">
    <property type="nucleotide sequence ID" value="NZ_JBIAKZ010000011.1"/>
</dbReference>
<dbReference type="EMBL" id="PDJK01000002">
    <property type="protein sequence ID" value="PFG47400.1"/>
    <property type="molecule type" value="Genomic_DNA"/>
</dbReference>
<name>A0A2A9FA80_9PSEU</name>
<dbReference type="AlphaFoldDB" id="A0A2A9FA80"/>
<proteinExistence type="predicted"/>
<dbReference type="Proteomes" id="UP000243542">
    <property type="component" value="Unassembled WGS sequence"/>
</dbReference>
<evidence type="ECO:0000313" key="2">
    <source>
        <dbReference type="Proteomes" id="UP000243542"/>
    </source>
</evidence>
<evidence type="ECO:0000313" key="1">
    <source>
        <dbReference type="EMBL" id="PFG47400.1"/>
    </source>
</evidence>
<reference evidence="1 2" key="1">
    <citation type="submission" date="2017-10" db="EMBL/GenBank/DDBJ databases">
        <title>Sequencing the genomes of 1000 actinobacteria strains.</title>
        <authorList>
            <person name="Klenk H.-P."/>
        </authorList>
    </citation>
    <scope>NUCLEOTIDE SEQUENCE [LARGE SCALE GENOMIC DNA]</scope>
    <source>
        <strain evidence="1 2">DSM 46092</strain>
    </source>
</reference>